<evidence type="ECO:0000313" key="3">
    <source>
        <dbReference type="Proteomes" id="UP000595618"/>
    </source>
</evidence>
<evidence type="ECO:0000313" key="2">
    <source>
        <dbReference type="EMBL" id="QQG45547.1"/>
    </source>
</evidence>
<organism evidence="2 3">
    <name type="scientific">Candidatus Sungiibacteriota bacterium</name>
    <dbReference type="NCBI Taxonomy" id="2750080"/>
    <lineage>
        <taxon>Bacteria</taxon>
        <taxon>Candidatus Sungiibacteriota</taxon>
    </lineage>
</organism>
<dbReference type="AlphaFoldDB" id="A0A7T5RJX7"/>
<evidence type="ECO:0000256" key="1">
    <source>
        <dbReference type="SAM" id="SignalP"/>
    </source>
</evidence>
<accession>A0A7T5RJX7</accession>
<protein>
    <submittedName>
        <fullName evidence="2">Uncharacterized protein</fullName>
    </submittedName>
</protein>
<gene>
    <name evidence="2" type="ORF">HYW89_01265</name>
</gene>
<feature type="signal peptide" evidence="1">
    <location>
        <begin position="1"/>
        <end position="22"/>
    </location>
</feature>
<reference evidence="2 3" key="1">
    <citation type="submission" date="2020-07" db="EMBL/GenBank/DDBJ databases">
        <title>Huge and variable diversity of episymbiotic CPR bacteria and DPANN archaea in groundwater ecosystems.</title>
        <authorList>
            <person name="He C.Y."/>
            <person name="Keren R."/>
            <person name="Whittaker M."/>
            <person name="Farag I.F."/>
            <person name="Doudna J."/>
            <person name="Cate J.H.D."/>
            <person name="Banfield J.F."/>
        </authorList>
    </citation>
    <scope>NUCLEOTIDE SEQUENCE [LARGE SCALE GENOMIC DNA]</scope>
    <source>
        <strain evidence="2">NC_groundwater_541_Ag_S-0.1um_46_50</strain>
    </source>
</reference>
<feature type="chain" id="PRO_5032667986" evidence="1">
    <location>
        <begin position="23"/>
        <end position="299"/>
    </location>
</feature>
<proteinExistence type="predicted"/>
<dbReference type="EMBL" id="CP066690">
    <property type="protein sequence ID" value="QQG45547.1"/>
    <property type="molecule type" value="Genomic_DNA"/>
</dbReference>
<keyword evidence="1" id="KW-0732">Signal</keyword>
<name>A0A7T5RJX7_9BACT</name>
<sequence length="299" mass="34135">MIKRILALVLLLFAAGAGPSFALPDILYTYAAGQGDKSEKNPSLAGFGGRALTLCVEKTDQKLNDMSVRDISDLYNERRVTLPDQKMPGFVRNACQRGLQDFFGELEFVKDIARWLDRNLKYLVRDQLVIRKDDGRTDVLLAPSSKELRQPTRFQARFKFGVDTDGHKIQENSLDGIITPSFKLNLNYEKVEFKLRLNPVRQTLNATFGLDHYLFGALRPNLEYKIRPHEDNRQIFEIGFLVKPVLPEVDVRMITQIVPERPSHNHFSGVGLVWKLDHWECWIAPSSCPNKSPHLPTGF</sequence>
<dbReference type="Proteomes" id="UP000595618">
    <property type="component" value="Chromosome"/>
</dbReference>